<dbReference type="AlphaFoldDB" id="A0A323V1J2"/>
<organism evidence="1 2">
    <name type="scientific">Parazoarcus communis SWub3 = DSM 12120</name>
    <dbReference type="NCBI Taxonomy" id="1121029"/>
    <lineage>
        <taxon>Bacteria</taxon>
        <taxon>Pseudomonadati</taxon>
        <taxon>Pseudomonadota</taxon>
        <taxon>Betaproteobacteria</taxon>
        <taxon>Rhodocyclales</taxon>
        <taxon>Zoogloeaceae</taxon>
        <taxon>Parazoarcus</taxon>
    </lineage>
</organism>
<proteinExistence type="predicted"/>
<dbReference type="OrthoDB" id="9960707at2"/>
<accession>A0A323V1J2</accession>
<reference evidence="1 2" key="1">
    <citation type="submission" date="2018-06" db="EMBL/GenBank/DDBJ databases">
        <title>Azoarcus communis strain SWub3 genome.</title>
        <authorList>
            <person name="Zorraquino Salvo V."/>
            <person name="Toubiana D."/>
            <person name="Blumwald E."/>
        </authorList>
    </citation>
    <scope>NUCLEOTIDE SEQUENCE [LARGE SCALE GENOMIC DNA]</scope>
    <source>
        <strain evidence="1 2">SWub3</strain>
    </source>
</reference>
<comment type="caution">
    <text evidence="1">The sequence shown here is derived from an EMBL/GenBank/DDBJ whole genome shotgun (WGS) entry which is preliminary data.</text>
</comment>
<dbReference type="RefSeq" id="WP_110522702.1">
    <property type="nucleotide sequence ID" value="NZ_QKOE01000001.1"/>
</dbReference>
<gene>
    <name evidence="1" type="ORF">DNK49_02410</name>
</gene>
<dbReference type="EMBL" id="QKOE01000001">
    <property type="protein sequence ID" value="PZA18401.1"/>
    <property type="molecule type" value="Genomic_DNA"/>
</dbReference>
<sequence>MNQAEISVPNPYSNEQRAAMQEWFFQVWEDGNKCETNLVESCLKAHEGSMVSREFAAAVSLARYFELINNASIGLKGRFTAEEVESLLDAFDCPTFDVQARGVMAKRYLDAVGLGFLDDEEVEALEARSGAARVYTKLTQLTEVEELALSDVLECASAGRDEGRNYAMSRLTVTEAEVV</sequence>
<dbReference type="Proteomes" id="UP000248259">
    <property type="component" value="Unassembled WGS sequence"/>
</dbReference>
<name>A0A323V1J2_9RHOO</name>
<protein>
    <submittedName>
        <fullName evidence="1">Uncharacterized protein</fullName>
    </submittedName>
</protein>
<keyword evidence="2" id="KW-1185">Reference proteome</keyword>
<evidence type="ECO:0000313" key="2">
    <source>
        <dbReference type="Proteomes" id="UP000248259"/>
    </source>
</evidence>
<evidence type="ECO:0000313" key="1">
    <source>
        <dbReference type="EMBL" id="PZA18401.1"/>
    </source>
</evidence>